<dbReference type="EMBL" id="CP014263">
    <property type="protein sequence ID" value="AQG79462.1"/>
    <property type="molecule type" value="Genomic_DNA"/>
</dbReference>
<sequence length="363" mass="39413">MNILLLRFSAMGDVALLAPVVQALTARYPDAQVTVLTRAKFAPFFSGIPNVRVVGADFAGQHNGLAGLVRLFGELRQLATFDIVADAHQNLRSAVLKNLFRLSGVRVVTIDKGRAEKKALTRKANKVRSHLPHTVERYARLFDAADLAVKPAPTFRFANLDPSAKADLSAFLDRQTLVTDAPWLGIAPFAQHAQKMWPFSRYELLLEQLYARGPLQVFLFGGGDAEIRQLDSLRQRFPQAVLVAGQLSLSAELQLIARLDAMLCMDSGNMHLAALSGVPVVSIWGSTHPDAGFGPWGQSDEAIVQIPTDVLTCRPCSVFGNKPCWRGDLACLNNITVAAVAGRILERLNPDSLSADATAAPQI</sequence>
<dbReference type="OrthoDB" id="9768048at2"/>
<evidence type="ECO:0000313" key="3">
    <source>
        <dbReference type="EMBL" id="AQG79462.1"/>
    </source>
</evidence>
<dbReference type="InterPro" id="IPR051199">
    <property type="entry name" value="LPS_LOS_Heptosyltrfase"/>
</dbReference>
<dbReference type="GO" id="GO:0005829">
    <property type="term" value="C:cytosol"/>
    <property type="evidence" value="ECO:0007669"/>
    <property type="project" value="TreeGrafter"/>
</dbReference>
<accession>A0A1P9WVQ7</accession>
<dbReference type="PANTHER" id="PTHR30160:SF22">
    <property type="entry name" value="LIPOPOLYSACCHARIDE CORE BIOSYNTHESIS PROTEIN"/>
    <property type="match status" value="1"/>
</dbReference>
<dbReference type="Proteomes" id="UP000187941">
    <property type="component" value="Chromosome"/>
</dbReference>
<dbReference type="GO" id="GO:0008713">
    <property type="term" value="F:ADP-heptose-lipopolysaccharide heptosyltransferase activity"/>
    <property type="evidence" value="ECO:0007669"/>
    <property type="project" value="TreeGrafter"/>
</dbReference>
<dbReference type="SUPFAM" id="SSF53756">
    <property type="entry name" value="UDP-Glycosyltransferase/glycogen phosphorylase"/>
    <property type="match status" value="1"/>
</dbReference>
<keyword evidence="4" id="KW-1185">Reference proteome</keyword>
<dbReference type="KEGG" id="smon:AWR27_09105"/>
<dbReference type="GO" id="GO:0009244">
    <property type="term" value="P:lipopolysaccharide core region biosynthetic process"/>
    <property type="evidence" value="ECO:0007669"/>
    <property type="project" value="TreeGrafter"/>
</dbReference>
<dbReference type="InterPro" id="IPR002201">
    <property type="entry name" value="Glyco_trans_9"/>
</dbReference>
<dbReference type="AlphaFoldDB" id="A0A1P9WVQ7"/>
<dbReference type="STRING" id="1178516.AWR27_09105"/>
<dbReference type="RefSeq" id="WP_077130897.1">
    <property type="nucleotide sequence ID" value="NZ_CP014263.1"/>
</dbReference>
<name>A0A1P9WVQ7_9BACT</name>
<proteinExistence type="predicted"/>
<protein>
    <submittedName>
        <fullName evidence="3">Glycosyl transferase</fullName>
    </submittedName>
</protein>
<organism evidence="3 4">
    <name type="scientific">Spirosoma montaniterrae</name>
    <dbReference type="NCBI Taxonomy" id="1178516"/>
    <lineage>
        <taxon>Bacteria</taxon>
        <taxon>Pseudomonadati</taxon>
        <taxon>Bacteroidota</taxon>
        <taxon>Cytophagia</taxon>
        <taxon>Cytophagales</taxon>
        <taxon>Cytophagaceae</taxon>
        <taxon>Spirosoma</taxon>
    </lineage>
</organism>
<dbReference type="Pfam" id="PF01075">
    <property type="entry name" value="Glyco_transf_9"/>
    <property type="match status" value="1"/>
</dbReference>
<reference evidence="3 4" key="1">
    <citation type="submission" date="2016-01" db="EMBL/GenBank/DDBJ databases">
        <authorList>
            <person name="Oliw E.H."/>
        </authorList>
    </citation>
    <scope>NUCLEOTIDE SEQUENCE [LARGE SCALE GENOMIC DNA]</scope>
    <source>
        <strain evidence="3 4">DY10</strain>
    </source>
</reference>
<keyword evidence="2 3" id="KW-0808">Transferase</keyword>
<gene>
    <name evidence="3" type="ORF">AWR27_09105</name>
</gene>
<evidence type="ECO:0000256" key="1">
    <source>
        <dbReference type="ARBA" id="ARBA00022676"/>
    </source>
</evidence>
<keyword evidence="1" id="KW-0328">Glycosyltransferase</keyword>
<evidence type="ECO:0000313" key="4">
    <source>
        <dbReference type="Proteomes" id="UP000187941"/>
    </source>
</evidence>
<dbReference type="PANTHER" id="PTHR30160">
    <property type="entry name" value="TETRAACYLDISACCHARIDE 4'-KINASE-RELATED"/>
    <property type="match status" value="1"/>
</dbReference>
<evidence type="ECO:0000256" key="2">
    <source>
        <dbReference type="ARBA" id="ARBA00022679"/>
    </source>
</evidence>
<dbReference type="CDD" id="cd03789">
    <property type="entry name" value="GT9_LPS_heptosyltransferase"/>
    <property type="match status" value="1"/>
</dbReference>
<dbReference type="Gene3D" id="3.40.50.2000">
    <property type="entry name" value="Glycogen Phosphorylase B"/>
    <property type="match status" value="2"/>
</dbReference>